<feature type="domain" description="Transcriptional regulator TetR C-terminal Firmicutes type" evidence="1">
    <location>
        <begin position="78"/>
        <end position="168"/>
    </location>
</feature>
<dbReference type="InterPro" id="IPR039532">
    <property type="entry name" value="TetR_C_Firmicutes"/>
</dbReference>
<proteinExistence type="predicted"/>
<dbReference type="GeneID" id="99674388"/>
<evidence type="ECO:0000313" key="4">
    <source>
        <dbReference type="Proteomes" id="UP000237923"/>
    </source>
</evidence>
<evidence type="ECO:0000313" key="5">
    <source>
        <dbReference type="Proteomes" id="UP000239237"/>
    </source>
</evidence>
<sequence length="193" mass="22479">MSNKTDARVVRTKHIIQTETILLLSTQPDFSITTLLARANITRGTFYKYYRNKEHLISEINDSLINDLLEHTQQTFKITDMINTVSKQAAFYNAVLNHDIDKPFSDALYSRLRTQMATRTSELNDEERRAQQYQWEVINAGFWAIMAKWLADNMNISQSDLFKEFTELWRINTNTVASNGLNLFDFNNGNELI</sequence>
<dbReference type="EMBL" id="OKQR01000001">
    <property type="protein sequence ID" value="SPD91273.1"/>
    <property type="molecule type" value="Genomic_DNA"/>
</dbReference>
<gene>
    <name evidence="2" type="ORF">LES8486_00246</name>
    <name evidence="3" type="ORF">LES9216_00393</name>
</gene>
<dbReference type="PANTHER" id="PTHR43479:SF11">
    <property type="entry name" value="ACREF_ENVCD OPERON REPRESSOR-RELATED"/>
    <property type="match status" value="1"/>
</dbReference>
<dbReference type="Proteomes" id="UP000237923">
    <property type="component" value="Unassembled WGS sequence"/>
</dbReference>
<dbReference type="Proteomes" id="UP000239237">
    <property type="component" value="Unassembled WGS sequence"/>
</dbReference>
<reference evidence="2 5" key="1">
    <citation type="submission" date="2018-02" db="EMBL/GenBank/DDBJ databases">
        <authorList>
            <person name="Rodrigo-Torres L."/>
            <person name="Arahal R. D."/>
            <person name="Lucena T."/>
        </authorList>
    </citation>
    <scope>NUCLEOTIDE SEQUENCE [LARGE SCALE GENOMIC DNA]</scope>
    <source>
        <strain evidence="2 5">CECT 8486</strain>
    </source>
</reference>
<dbReference type="InterPro" id="IPR050624">
    <property type="entry name" value="HTH-type_Tx_Regulator"/>
</dbReference>
<dbReference type="PANTHER" id="PTHR43479">
    <property type="entry name" value="ACREF/ENVCD OPERON REPRESSOR-RELATED"/>
    <property type="match status" value="1"/>
</dbReference>
<dbReference type="KEGG" id="lsu:A6B45_06250"/>
<reference evidence="3 4" key="2">
    <citation type="submission" date="2018-02" db="EMBL/GenBank/DDBJ databases">
        <authorList>
            <person name="Cohen D.B."/>
            <person name="Kent A.D."/>
        </authorList>
    </citation>
    <scope>NUCLEOTIDE SEQUENCE [LARGE SCALE GENOMIC DNA]</scope>
    <source>
        <strain evidence="3 4">CECT 9216</strain>
    </source>
</reference>
<dbReference type="RefSeq" id="WP_072613840.1">
    <property type="nucleotide sequence ID" value="NZ_AP017935.1"/>
</dbReference>
<dbReference type="AlphaFoldDB" id="A0A2N9K7F7"/>
<dbReference type="Gene3D" id="1.10.357.10">
    <property type="entry name" value="Tetracycline Repressor, domain 2"/>
    <property type="match status" value="1"/>
</dbReference>
<protein>
    <recommendedName>
        <fullName evidence="1">Transcriptional regulator TetR C-terminal Firmicutes type domain-containing protein</fullName>
    </recommendedName>
</protein>
<keyword evidence="5" id="KW-1185">Reference proteome</keyword>
<dbReference type="SUPFAM" id="SSF46689">
    <property type="entry name" value="Homeodomain-like"/>
    <property type="match status" value="1"/>
</dbReference>
<name>A0A2N9K7F7_9LACO</name>
<accession>A0A2N9K7F7</accession>
<evidence type="ECO:0000313" key="3">
    <source>
        <dbReference type="EMBL" id="SPE06498.1"/>
    </source>
</evidence>
<evidence type="ECO:0000259" key="1">
    <source>
        <dbReference type="Pfam" id="PF14278"/>
    </source>
</evidence>
<dbReference type="EMBL" id="OKQU01000001">
    <property type="protein sequence ID" value="SPE06498.1"/>
    <property type="molecule type" value="Genomic_DNA"/>
</dbReference>
<evidence type="ECO:0000313" key="2">
    <source>
        <dbReference type="EMBL" id="SPD91273.1"/>
    </source>
</evidence>
<dbReference type="Pfam" id="PF14278">
    <property type="entry name" value="TetR_C_8"/>
    <property type="match status" value="1"/>
</dbReference>
<dbReference type="InterPro" id="IPR009057">
    <property type="entry name" value="Homeodomain-like_sf"/>
</dbReference>
<organism evidence="3 4">
    <name type="scientific">Leuconostoc suionicum</name>
    <dbReference type="NCBI Taxonomy" id="1511761"/>
    <lineage>
        <taxon>Bacteria</taxon>
        <taxon>Bacillati</taxon>
        <taxon>Bacillota</taxon>
        <taxon>Bacilli</taxon>
        <taxon>Lactobacillales</taxon>
        <taxon>Lactobacillaceae</taxon>
        <taxon>Leuconostoc</taxon>
    </lineage>
</organism>